<dbReference type="PROSITE" id="PS51371">
    <property type="entry name" value="CBS"/>
    <property type="match status" value="1"/>
</dbReference>
<dbReference type="SUPFAM" id="SSF53448">
    <property type="entry name" value="Nucleotide-diphospho-sugar transferases"/>
    <property type="match status" value="1"/>
</dbReference>
<dbReference type="InterPro" id="IPR050486">
    <property type="entry name" value="Mannose-1P_guanyltransferase"/>
</dbReference>
<dbReference type="Pfam" id="PF00483">
    <property type="entry name" value="NTP_transferase"/>
    <property type="match status" value="1"/>
</dbReference>
<name>A0ABV8VQ40_9BACI</name>
<evidence type="ECO:0000259" key="2">
    <source>
        <dbReference type="PROSITE" id="PS51371"/>
    </source>
</evidence>
<evidence type="ECO:0000256" key="1">
    <source>
        <dbReference type="PROSITE-ProRule" id="PRU00703"/>
    </source>
</evidence>
<dbReference type="Proteomes" id="UP001595880">
    <property type="component" value="Unassembled WGS sequence"/>
</dbReference>
<evidence type="ECO:0000313" key="4">
    <source>
        <dbReference type="Proteomes" id="UP001595880"/>
    </source>
</evidence>
<sequence>MDLQEIFVSRDEIIKNAIKKLDQTAKKILLVVEKNKLQGIVTDGDIRRWILKNGDLNDTVERVMNQSPKYVNERESYRAKEILESKMIEAIPVVDDYMEVKDIIFWNDRFQTKRYHNSLKNPVVIMAGGKGTRLAPYTKIIPKPLIPIGETPIVERIINRFHEFGCQSYYMTVNYKKNMIRAYFEDLEKDYTVDYVEETKPLGTAGSLYMLKNQLKDTFFVSNCDILIDGNYADMMKYHKESNNKITLITSLKHYTIPYGIVKLDEDSKVKEMMEKPEYDYLVNTGMYILEASCLDDIPEEQFFHITDLINLYIRNNEKVGVYPVSENSWLDMGEFKEMEKMMEKLGVK</sequence>
<accession>A0ABV8VQ40</accession>
<reference evidence="4" key="1">
    <citation type="journal article" date="2019" name="Int. J. Syst. Evol. Microbiol.">
        <title>The Global Catalogue of Microorganisms (GCM) 10K type strain sequencing project: providing services to taxonomists for standard genome sequencing and annotation.</title>
        <authorList>
            <consortium name="The Broad Institute Genomics Platform"/>
            <consortium name="The Broad Institute Genome Sequencing Center for Infectious Disease"/>
            <person name="Wu L."/>
            <person name="Ma J."/>
        </authorList>
    </citation>
    <scope>NUCLEOTIDE SEQUENCE [LARGE SCALE GENOMIC DNA]</scope>
    <source>
        <strain evidence="4">KACC 14058</strain>
    </source>
</reference>
<keyword evidence="1" id="KW-0129">CBS domain</keyword>
<dbReference type="RefSeq" id="WP_390195242.1">
    <property type="nucleotide sequence ID" value="NZ_JBHSDV010000001.1"/>
</dbReference>
<organism evidence="3 4">
    <name type="scientific">Gracilibacillus marinus</name>
    <dbReference type="NCBI Taxonomy" id="630535"/>
    <lineage>
        <taxon>Bacteria</taxon>
        <taxon>Bacillati</taxon>
        <taxon>Bacillota</taxon>
        <taxon>Bacilli</taxon>
        <taxon>Bacillales</taxon>
        <taxon>Bacillaceae</taxon>
        <taxon>Gracilibacillus</taxon>
    </lineage>
</organism>
<dbReference type="InterPro" id="IPR046342">
    <property type="entry name" value="CBS_dom_sf"/>
</dbReference>
<protein>
    <submittedName>
        <fullName evidence="3">Nucleotidyltransferase family protein</fullName>
    </submittedName>
</protein>
<proteinExistence type="predicted"/>
<gene>
    <name evidence="3" type="ORF">ACFOZ1_01870</name>
</gene>
<keyword evidence="4" id="KW-1185">Reference proteome</keyword>
<comment type="caution">
    <text evidence="3">The sequence shown here is derived from an EMBL/GenBank/DDBJ whole genome shotgun (WGS) entry which is preliminary data.</text>
</comment>
<dbReference type="SUPFAM" id="SSF54631">
    <property type="entry name" value="CBS-domain pair"/>
    <property type="match status" value="1"/>
</dbReference>
<dbReference type="InterPro" id="IPR029044">
    <property type="entry name" value="Nucleotide-diphossugar_trans"/>
</dbReference>
<dbReference type="Pfam" id="PF00571">
    <property type="entry name" value="CBS"/>
    <property type="match status" value="1"/>
</dbReference>
<evidence type="ECO:0000313" key="3">
    <source>
        <dbReference type="EMBL" id="MFC4386549.1"/>
    </source>
</evidence>
<dbReference type="CDD" id="cd06426">
    <property type="entry name" value="NTP_transferase_like_2"/>
    <property type="match status" value="1"/>
</dbReference>
<dbReference type="InterPro" id="IPR005835">
    <property type="entry name" value="NTP_transferase_dom"/>
</dbReference>
<dbReference type="InterPro" id="IPR000644">
    <property type="entry name" value="CBS_dom"/>
</dbReference>
<feature type="domain" description="CBS" evidence="2">
    <location>
        <begin position="1"/>
        <end position="56"/>
    </location>
</feature>
<dbReference type="Gene3D" id="3.10.580.10">
    <property type="entry name" value="CBS-domain"/>
    <property type="match status" value="1"/>
</dbReference>
<dbReference type="EMBL" id="JBHSDV010000001">
    <property type="protein sequence ID" value="MFC4386549.1"/>
    <property type="molecule type" value="Genomic_DNA"/>
</dbReference>
<dbReference type="Gene3D" id="3.90.550.10">
    <property type="entry name" value="Spore Coat Polysaccharide Biosynthesis Protein SpsA, Chain A"/>
    <property type="match status" value="1"/>
</dbReference>
<dbReference type="PANTHER" id="PTHR22572">
    <property type="entry name" value="SUGAR-1-PHOSPHATE GUANYL TRANSFERASE"/>
    <property type="match status" value="1"/>
</dbReference>